<keyword evidence="2" id="KW-0813">Transport</keyword>
<keyword evidence="5 8" id="KW-0812">Transmembrane</keyword>
<keyword evidence="10" id="KW-1185">Reference proteome</keyword>
<dbReference type="Gene3D" id="1.20.1250.20">
    <property type="entry name" value="MFS general substrate transporter like domains"/>
    <property type="match status" value="2"/>
</dbReference>
<dbReference type="InterPro" id="IPR036259">
    <property type="entry name" value="MFS_trans_sf"/>
</dbReference>
<comment type="caution">
    <text evidence="9">The sequence shown here is derived from an EMBL/GenBank/DDBJ whole genome shotgun (WGS) entry which is preliminary data.</text>
</comment>
<dbReference type="PRINTS" id="PR00174">
    <property type="entry name" value="LACYSMPORT"/>
</dbReference>
<feature type="transmembrane region" description="Helical" evidence="8">
    <location>
        <begin position="47"/>
        <end position="65"/>
    </location>
</feature>
<dbReference type="Pfam" id="PF01306">
    <property type="entry name" value="LacY_symp"/>
    <property type="match status" value="1"/>
</dbReference>
<accession>A0A7X8TSY5</accession>
<dbReference type="NCBIfam" id="TIGR00882">
    <property type="entry name" value="2A0105"/>
    <property type="match status" value="1"/>
</dbReference>
<feature type="transmembrane region" description="Helical" evidence="8">
    <location>
        <begin position="387"/>
        <end position="405"/>
    </location>
</feature>
<evidence type="ECO:0000313" key="10">
    <source>
        <dbReference type="Proteomes" id="UP000535589"/>
    </source>
</evidence>
<protein>
    <submittedName>
        <fullName evidence="9">Oligosaccharide MFS transporter</fullName>
    </submittedName>
</protein>
<evidence type="ECO:0000256" key="1">
    <source>
        <dbReference type="ARBA" id="ARBA00004429"/>
    </source>
</evidence>
<evidence type="ECO:0000256" key="2">
    <source>
        <dbReference type="ARBA" id="ARBA00022448"/>
    </source>
</evidence>
<feature type="transmembrane region" description="Helical" evidence="8">
    <location>
        <begin position="355"/>
        <end position="375"/>
    </location>
</feature>
<dbReference type="InterPro" id="IPR000576">
    <property type="entry name" value="LacY/RafB_perm_fam"/>
</dbReference>
<evidence type="ECO:0000256" key="5">
    <source>
        <dbReference type="ARBA" id="ARBA00022692"/>
    </source>
</evidence>
<dbReference type="RefSeq" id="WP_168837317.1">
    <property type="nucleotide sequence ID" value="NZ_JABAIK010000017.1"/>
</dbReference>
<dbReference type="Proteomes" id="UP000535589">
    <property type="component" value="Unassembled WGS sequence"/>
</dbReference>
<organism evidence="9 10">
    <name type="scientific">Vibrio agarilyticus</name>
    <dbReference type="NCBI Taxonomy" id="2726741"/>
    <lineage>
        <taxon>Bacteria</taxon>
        <taxon>Pseudomonadati</taxon>
        <taxon>Pseudomonadota</taxon>
        <taxon>Gammaproteobacteria</taxon>
        <taxon>Vibrionales</taxon>
        <taxon>Vibrionaceae</taxon>
        <taxon>Vibrio</taxon>
    </lineage>
</organism>
<keyword evidence="3" id="KW-1003">Cell membrane</keyword>
<dbReference type="EMBL" id="JABAIK010000017">
    <property type="protein sequence ID" value="NLS14223.1"/>
    <property type="molecule type" value="Genomic_DNA"/>
</dbReference>
<keyword evidence="4" id="KW-0997">Cell inner membrane</keyword>
<feature type="transmembrane region" description="Helical" evidence="8">
    <location>
        <begin position="291"/>
        <end position="312"/>
    </location>
</feature>
<feature type="transmembrane region" description="Helical" evidence="8">
    <location>
        <begin position="224"/>
        <end position="245"/>
    </location>
</feature>
<evidence type="ECO:0000256" key="8">
    <source>
        <dbReference type="SAM" id="Phobius"/>
    </source>
</evidence>
<evidence type="ECO:0000256" key="6">
    <source>
        <dbReference type="ARBA" id="ARBA00022989"/>
    </source>
</evidence>
<dbReference type="AlphaFoldDB" id="A0A7X8TSY5"/>
<feature type="transmembrane region" description="Helical" evidence="8">
    <location>
        <begin position="144"/>
        <end position="166"/>
    </location>
</feature>
<dbReference type="PANTHER" id="PTHR23522:SF10">
    <property type="entry name" value="3-PHENYLPROPIONIC ACID TRANSPORTER-RELATED"/>
    <property type="match status" value="1"/>
</dbReference>
<feature type="transmembrane region" description="Helical" evidence="8">
    <location>
        <begin position="172"/>
        <end position="191"/>
    </location>
</feature>
<dbReference type="GO" id="GO:0030395">
    <property type="term" value="F:lactose binding"/>
    <property type="evidence" value="ECO:0007669"/>
    <property type="project" value="TreeGrafter"/>
</dbReference>
<dbReference type="GO" id="GO:0005886">
    <property type="term" value="C:plasma membrane"/>
    <property type="evidence" value="ECO:0007669"/>
    <property type="project" value="UniProtKB-SubCell"/>
</dbReference>
<feature type="transmembrane region" description="Helical" evidence="8">
    <location>
        <begin position="12"/>
        <end position="35"/>
    </location>
</feature>
<evidence type="ECO:0000256" key="3">
    <source>
        <dbReference type="ARBA" id="ARBA00022475"/>
    </source>
</evidence>
<dbReference type="SUPFAM" id="SSF103473">
    <property type="entry name" value="MFS general substrate transporter"/>
    <property type="match status" value="1"/>
</dbReference>
<name>A0A7X8TSY5_9VIBR</name>
<keyword evidence="6 8" id="KW-1133">Transmembrane helix</keyword>
<gene>
    <name evidence="9" type="ORF">HGP28_15155</name>
</gene>
<dbReference type="PANTHER" id="PTHR23522">
    <property type="entry name" value="BLL5896 PROTEIN"/>
    <property type="match status" value="1"/>
</dbReference>
<evidence type="ECO:0000256" key="4">
    <source>
        <dbReference type="ARBA" id="ARBA00022519"/>
    </source>
</evidence>
<feature type="transmembrane region" description="Helical" evidence="8">
    <location>
        <begin position="107"/>
        <end position="132"/>
    </location>
</feature>
<feature type="transmembrane region" description="Helical" evidence="8">
    <location>
        <begin position="77"/>
        <end position="95"/>
    </location>
</feature>
<keyword evidence="7 8" id="KW-0472">Membrane</keyword>
<evidence type="ECO:0000256" key="7">
    <source>
        <dbReference type="ARBA" id="ARBA00023136"/>
    </source>
</evidence>
<feature type="transmembrane region" description="Helical" evidence="8">
    <location>
        <begin position="318"/>
        <end position="343"/>
    </location>
</feature>
<comment type="subcellular location">
    <subcellularLocation>
        <location evidence="1">Cell inner membrane</location>
        <topology evidence="1">Multi-pass membrane protein</topology>
    </subcellularLocation>
</comment>
<proteinExistence type="predicted"/>
<sequence>MKIDSNRVAMGKVCLMYFFYNFFWSLSSGSLFAVWLNDRVGIDGSQIGVLFGLQTGIAVLFKPAMGYMMDKLGLRKHLLYFISILSILIGPFYIYVYGPLLSQESTFAAGIIVGAVYLGMLFQAGSGVIASYSDRFARCHSNDFGLVNGFGIAAWGVSAILAGFLYNIDPDLIFVACSVSAVIMLIFALSLKVKHLDDVDNDVLSAEKIQREDVLKLLRNPKMWAFMTYAGTISVVFWTSMTQFTRYFISFFPSQDEGITFSSNMDGLTAVFLFIFSACVPFIIKKIGAKGSLILTAFGITACLLTIGYAGLGEKSLVLAVIAKILFGIVNPLLIVSTFAYIAEQFDKKVNSFTYMFGFQVVNNIMTAIASPIMGNMYDTHGFPMSYIYFGLFSLCATILAFFTLSSKLNVEMKEEILHQETTTA</sequence>
<feature type="transmembrane region" description="Helical" evidence="8">
    <location>
        <begin position="265"/>
        <end position="284"/>
    </location>
</feature>
<dbReference type="GO" id="GO:0015528">
    <property type="term" value="F:lactose:proton symporter activity"/>
    <property type="evidence" value="ECO:0007669"/>
    <property type="project" value="TreeGrafter"/>
</dbReference>
<reference evidence="9 10" key="1">
    <citation type="submission" date="2020-04" db="EMBL/GenBank/DDBJ databases">
        <title>Vibrio sp. SM6, a novel species isolated from seawater.</title>
        <authorList>
            <person name="Wang X."/>
        </authorList>
    </citation>
    <scope>NUCLEOTIDE SEQUENCE [LARGE SCALE GENOMIC DNA]</scope>
    <source>
        <strain evidence="9 10">SM6</strain>
    </source>
</reference>
<evidence type="ECO:0000313" key="9">
    <source>
        <dbReference type="EMBL" id="NLS14223.1"/>
    </source>
</evidence>